<dbReference type="Pfam" id="PF02698">
    <property type="entry name" value="DUF218"/>
    <property type="match status" value="1"/>
</dbReference>
<dbReference type="Gene3D" id="3.40.50.620">
    <property type="entry name" value="HUPs"/>
    <property type="match status" value="1"/>
</dbReference>
<dbReference type="RefSeq" id="WP_204199868.1">
    <property type="nucleotide sequence ID" value="NZ_JAFEMC010000004.1"/>
</dbReference>
<name>A0ABS2DA01_9SPHN</name>
<feature type="domain" description="DUF218" evidence="1">
    <location>
        <begin position="17"/>
        <end position="163"/>
    </location>
</feature>
<comment type="caution">
    <text evidence="2">The sequence shown here is derived from an EMBL/GenBank/DDBJ whole genome shotgun (WGS) entry which is preliminary data.</text>
</comment>
<dbReference type="PANTHER" id="PTHR30336:SF20">
    <property type="entry name" value="DUF218 DOMAIN-CONTAINING PROTEIN"/>
    <property type="match status" value="1"/>
</dbReference>
<dbReference type="EMBL" id="JAFEMC010000004">
    <property type="protein sequence ID" value="MBM6577774.1"/>
    <property type="molecule type" value="Genomic_DNA"/>
</dbReference>
<evidence type="ECO:0000313" key="3">
    <source>
        <dbReference type="Proteomes" id="UP000763641"/>
    </source>
</evidence>
<dbReference type="PANTHER" id="PTHR30336">
    <property type="entry name" value="INNER MEMBRANE PROTEIN, PROBABLE PERMEASE"/>
    <property type="match status" value="1"/>
</dbReference>
<dbReference type="InterPro" id="IPR051599">
    <property type="entry name" value="Cell_Envelope_Assoc"/>
</dbReference>
<dbReference type="InterPro" id="IPR014729">
    <property type="entry name" value="Rossmann-like_a/b/a_fold"/>
</dbReference>
<dbReference type="InterPro" id="IPR003848">
    <property type="entry name" value="DUF218"/>
</dbReference>
<gene>
    <name evidence="2" type="ORF">ILT43_15435</name>
</gene>
<accession>A0ABS2DA01</accession>
<keyword evidence="3" id="KW-1185">Reference proteome</keyword>
<reference evidence="2 3" key="1">
    <citation type="submission" date="2020-12" db="EMBL/GenBank/DDBJ databases">
        <title>Sphingomonas sp.</title>
        <authorList>
            <person name="Kim M.K."/>
        </authorList>
    </citation>
    <scope>NUCLEOTIDE SEQUENCE [LARGE SCALE GENOMIC DNA]</scope>
    <source>
        <strain evidence="2 3">BT552</strain>
    </source>
</reference>
<proteinExistence type="predicted"/>
<dbReference type="CDD" id="cd06259">
    <property type="entry name" value="YdcF-like"/>
    <property type="match status" value="1"/>
</dbReference>
<sequence>MMTKQPQRRRRGPKCKDYIVIFGAAVRPGGRPSPALRHRIEGALAWACDHPSAMIMPTGGIGKYGPAEAVAMKRALMEAGVAASQIVVERYGRDTLESVRLCHQLLQARGDCRRIVCCTSTYHQPRCVLLFRLLGYSVVVPKVPNSMGRMSRTTYGKLVVRELAATPYDSLLLMLGRDDKNNVAETSKDSPMSEGPET</sequence>
<dbReference type="Proteomes" id="UP000763641">
    <property type="component" value="Unassembled WGS sequence"/>
</dbReference>
<organism evidence="2 3">
    <name type="scientific">Sphingomonas longa</name>
    <dbReference type="NCBI Taxonomy" id="2778730"/>
    <lineage>
        <taxon>Bacteria</taxon>
        <taxon>Pseudomonadati</taxon>
        <taxon>Pseudomonadota</taxon>
        <taxon>Alphaproteobacteria</taxon>
        <taxon>Sphingomonadales</taxon>
        <taxon>Sphingomonadaceae</taxon>
        <taxon>Sphingomonas</taxon>
    </lineage>
</organism>
<evidence type="ECO:0000259" key="1">
    <source>
        <dbReference type="Pfam" id="PF02698"/>
    </source>
</evidence>
<evidence type="ECO:0000313" key="2">
    <source>
        <dbReference type="EMBL" id="MBM6577774.1"/>
    </source>
</evidence>
<protein>
    <submittedName>
        <fullName evidence="2">YdcF family protein</fullName>
    </submittedName>
</protein>